<dbReference type="InterPro" id="IPR000580">
    <property type="entry name" value="TSC22/Bun"/>
</dbReference>
<keyword evidence="1" id="KW-0175">Coiled coil</keyword>
<organism evidence="3 4">
    <name type="scientific">Intoshia linei</name>
    <dbReference type="NCBI Taxonomy" id="1819745"/>
    <lineage>
        <taxon>Eukaryota</taxon>
        <taxon>Metazoa</taxon>
        <taxon>Spiralia</taxon>
        <taxon>Lophotrochozoa</taxon>
        <taxon>Mesozoa</taxon>
        <taxon>Orthonectida</taxon>
        <taxon>Rhopaluridae</taxon>
        <taxon>Intoshia</taxon>
    </lineage>
</organism>
<accession>A0A177B2X1</accession>
<name>A0A177B2X1_9BILA</name>
<dbReference type="SUPFAM" id="SSF58026">
    <property type="entry name" value="Delta-sleep-inducing peptide immunoreactive peptide"/>
    <property type="match status" value="1"/>
</dbReference>
<dbReference type="AlphaFoldDB" id="A0A177B2X1"/>
<reference evidence="3 4" key="1">
    <citation type="submission" date="2016-04" db="EMBL/GenBank/DDBJ databases">
        <title>The genome of Intoshia linei affirms orthonectids as highly simplified spiralians.</title>
        <authorList>
            <person name="Mikhailov K.V."/>
            <person name="Slusarev G.S."/>
            <person name="Nikitin M.A."/>
            <person name="Logacheva M.D."/>
            <person name="Penin A."/>
            <person name="Aleoshin V."/>
            <person name="Panchin Y.V."/>
        </authorList>
    </citation>
    <scope>NUCLEOTIDE SEQUENCE [LARGE SCALE GENOMIC DNA]</scope>
    <source>
        <strain evidence="3">Intl2013</strain>
        <tissue evidence="3">Whole animal</tissue>
    </source>
</reference>
<comment type="caution">
    <text evidence="3">The sequence shown here is derived from an EMBL/GenBank/DDBJ whole genome shotgun (WGS) entry which is preliminary data.</text>
</comment>
<dbReference type="EMBL" id="LWCA01000541">
    <property type="protein sequence ID" value="OAF67943.1"/>
    <property type="molecule type" value="Genomic_DNA"/>
</dbReference>
<keyword evidence="4" id="KW-1185">Reference proteome</keyword>
<evidence type="ECO:0000313" key="4">
    <source>
        <dbReference type="Proteomes" id="UP000078046"/>
    </source>
</evidence>
<proteinExistence type="predicted"/>
<sequence length="866" mass="99893">MSISDSHEDAFNTIPISGNLENENLNMNIQKNKLNEKFPSQENQTVKVKKDPLNGAVICFIRQLMNERIRMVPISPNDMPIYEDVKEKGRFKVKTKSKQFTRGNWNCLDYSPTQEFNFCFGNIGDDVSRNFNDKVKDKQKNVNAAEVNTFVRKISNDNSQKFINNMTNQNVTHGISNPNFVSIMSISSQTNELNSRNYDDSNVVKAHNNNTDIKKQKNALYTGNISVDYANSMKFNSSLINTVKAHSTMHIDHKETLLDLSTKNKTEVKFKKEFDAQNDISSTFKKDKVPKEDCFKCGSKIDIPKTEINSTKNVCIAGKKDKNSFKLDKERIKITENPACIKKEKKEGEIQKCISVKMDKLTINDLPDVKKFIPKKEKIDQVSINKKNLKKDCIDSQISLPLKKDKILKEQIENQLNITKKSKIIRKESAESFVSNANKIDKPKDVDAHICVSLKNEKQASKDSEIQIIKKNVKLKKDCDAGFLNATKKEKYFKDICENVTIKKERLLKESDNQPCLKKDKLMKENDNFKGEVNKTAPKEIEIQSFIRKEKTREKDGQITVLKKVKTVHKDLENAINASKKEKIVKETNEAQICKKDKKEEFHKEARKEPKKEKTHAHLREKINQHPDLTKKDSRDKILKKDDTTKYKNEMKFAAPATKCQRTESVSQIPEKEKKYKNPNYATVPNIKTLQPNAKCKNDGIISPTSKTEFDKIFVQIEEKIIKPSDPDSYDFGSKILDVNNLIFQNFTIKKDLKNKRDESTNIPDPIKNIKIPNISVINEKLNESENYNPIFTQKYFSSIESTMQIIKNNIANEVKGLKDQINNLQMDNKQMSIENHFLKSRADSDTLNNLKNMHFRKNIDDHDKR</sequence>
<evidence type="ECO:0000256" key="1">
    <source>
        <dbReference type="SAM" id="Coils"/>
    </source>
</evidence>
<gene>
    <name evidence="3" type="ORF">A3Q56_04302</name>
</gene>
<dbReference type="GO" id="GO:0006357">
    <property type="term" value="P:regulation of transcription by RNA polymerase II"/>
    <property type="evidence" value="ECO:0007669"/>
    <property type="project" value="InterPro"/>
</dbReference>
<dbReference type="Pfam" id="PF01166">
    <property type="entry name" value="TSC22"/>
    <property type="match status" value="1"/>
</dbReference>
<feature type="coiled-coil region" evidence="1">
    <location>
        <begin position="808"/>
        <end position="835"/>
    </location>
</feature>
<evidence type="ECO:0000313" key="3">
    <source>
        <dbReference type="EMBL" id="OAF67943.1"/>
    </source>
</evidence>
<protein>
    <submittedName>
        <fullName evidence="3">Uncharacterized protein</fullName>
    </submittedName>
</protein>
<evidence type="ECO:0000256" key="2">
    <source>
        <dbReference type="SAM" id="MobiDB-lite"/>
    </source>
</evidence>
<dbReference type="Proteomes" id="UP000078046">
    <property type="component" value="Unassembled WGS sequence"/>
</dbReference>
<feature type="region of interest" description="Disordered" evidence="2">
    <location>
        <begin position="601"/>
        <end position="620"/>
    </location>
</feature>